<dbReference type="PANTHER" id="PTHR22684">
    <property type="entry name" value="NULP1-RELATED"/>
    <property type="match status" value="1"/>
</dbReference>
<dbReference type="EMBL" id="WNWQ01000637">
    <property type="protein sequence ID" value="KAE9965100.1"/>
    <property type="molecule type" value="Genomic_DNA"/>
</dbReference>
<evidence type="ECO:0008006" key="5">
    <source>
        <dbReference type="Google" id="ProtNLM"/>
    </source>
</evidence>
<protein>
    <recommendedName>
        <fullName evidence="5">DUF654-domain-containing protein</fullName>
    </recommendedName>
</protein>
<feature type="compositionally biased region" description="Acidic residues" evidence="1">
    <location>
        <begin position="25"/>
        <end position="35"/>
    </location>
</feature>
<dbReference type="Proteomes" id="UP000433883">
    <property type="component" value="Unassembled WGS sequence"/>
</dbReference>
<dbReference type="Pfam" id="PF04910">
    <property type="entry name" value="Tcf25"/>
    <property type="match status" value="1"/>
</dbReference>
<feature type="compositionally biased region" description="Acidic residues" evidence="1">
    <location>
        <begin position="51"/>
        <end position="62"/>
    </location>
</feature>
<sequence length="671" mass="74888">MSTRALRKAQRELEERIALQKAAEEEQSDVEEEEDRPVKPTPKSLFALLNDQDDDEDDDDHEESEKENANESKAVTPPASKSSKKKKKKKKKAKSAPKVDEEEDDDDSNFDAELASAIAANEKANLNAKIEQESSTSTASKASDRIGQLLSVNTQNLHVANETRRLFGREAVDADRRPAPARRGARRGQGEQDRGFPALSLRRNIFIQGKADWPRATTGGLKMEIVKKNEDGTIEYRISHSTAYQIAQKDYEVAVASMDPNRIIALLQYNPYHIATLLQASEIMKHQSQHAEAGDFLERVLFSYGRAVHSTFSHSLSQGKARLSFRHPENREFFLGTWRYIQNITMRSTWRTVYEWTKLLLSLAPEEDPYALKLVLDQYALRAQQGQHYLDFLNDDTLGWKGEEPWHAHISYSLALSYLQVSKMDEAREQLAAAIHDSPHLANALLRSLDLDIPPAIWSHHEASSPREALLTTLYTTRAKDLWLAPEASSLLLSAAKQVTGLSKASHDNAVSLAEARHIYLTENDAFLRLLSACDIQDSGPAASPGPRPTWDPFPPHDNIESYDPRPRGAYNGGGGGLGARQLTNVAPGLEALGNLPRERLEALLMEIQGIQAMQEGGGDVDLEDVGLEELMASLGVTRRFQGGWHDEDEEEDEDEGEGEESGEEEMPELE</sequence>
<feature type="compositionally biased region" description="Basic residues" evidence="1">
    <location>
        <begin position="82"/>
        <end position="95"/>
    </location>
</feature>
<dbReference type="EMBL" id="WNWR01000558">
    <property type="protein sequence ID" value="KAE9974505.1"/>
    <property type="molecule type" value="Genomic_DNA"/>
</dbReference>
<comment type="caution">
    <text evidence="3">The sequence shown here is derived from an EMBL/GenBank/DDBJ whole genome shotgun (WGS) entry which is preliminary data.</text>
</comment>
<gene>
    <name evidence="2" type="ORF">BLS_007841</name>
    <name evidence="3" type="ORF">EG327_008742</name>
</gene>
<dbReference type="AlphaFoldDB" id="A0A8H3URK6"/>
<feature type="region of interest" description="Disordered" evidence="1">
    <location>
        <begin position="539"/>
        <end position="559"/>
    </location>
</feature>
<dbReference type="GO" id="GO:1990116">
    <property type="term" value="P:ribosome-associated ubiquitin-dependent protein catabolic process"/>
    <property type="evidence" value="ECO:0007669"/>
    <property type="project" value="TreeGrafter"/>
</dbReference>
<evidence type="ECO:0000313" key="4">
    <source>
        <dbReference type="Proteomes" id="UP000490939"/>
    </source>
</evidence>
<evidence type="ECO:0000256" key="1">
    <source>
        <dbReference type="SAM" id="MobiDB-lite"/>
    </source>
</evidence>
<reference evidence="3 4" key="1">
    <citation type="submission" date="2019-07" db="EMBL/GenBank/DDBJ databases">
        <title>Venturia inaequalis Genome Resource.</title>
        <authorList>
            <person name="Lichtner F.J."/>
        </authorList>
    </citation>
    <scope>NUCLEOTIDE SEQUENCE [LARGE SCALE GENOMIC DNA]</scope>
    <source>
        <strain evidence="2">Bline_iso_100314</strain>
        <strain evidence="3 4">DMI_063113</strain>
    </source>
</reference>
<evidence type="ECO:0000313" key="2">
    <source>
        <dbReference type="EMBL" id="KAE9965100.1"/>
    </source>
</evidence>
<feature type="region of interest" description="Disordered" evidence="1">
    <location>
        <begin position="175"/>
        <end position="194"/>
    </location>
</feature>
<feature type="compositionally biased region" description="Acidic residues" evidence="1">
    <location>
        <begin position="647"/>
        <end position="671"/>
    </location>
</feature>
<organism evidence="3 4">
    <name type="scientific">Venturia inaequalis</name>
    <name type="common">Apple scab fungus</name>
    <dbReference type="NCBI Taxonomy" id="5025"/>
    <lineage>
        <taxon>Eukaryota</taxon>
        <taxon>Fungi</taxon>
        <taxon>Dikarya</taxon>
        <taxon>Ascomycota</taxon>
        <taxon>Pezizomycotina</taxon>
        <taxon>Dothideomycetes</taxon>
        <taxon>Pleosporomycetidae</taxon>
        <taxon>Venturiales</taxon>
        <taxon>Venturiaceae</taxon>
        <taxon>Venturia</taxon>
    </lineage>
</organism>
<feature type="region of interest" description="Disordered" evidence="1">
    <location>
        <begin position="639"/>
        <end position="671"/>
    </location>
</feature>
<dbReference type="GO" id="GO:1990112">
    <property type="term" value="C:RQC complex"/>
    <property type="evidence" value="ECO:0007669"/>
    <property type="project" value="TreeGrafter"/>
</dbReference>
<dbReference type="PANTHER" id="PTHR22684:SF0">
    <property type="entry name" value="RIBOSOME QUALITY CONTROL COMPLEX SUBUNIT TCF25"/>
    <property type="match status" value="1"/>
</dbReference>
<accession>A0A8H3URK6</accession>
<keyword evidence="4" id="KW-1185">Reference proteome</keyword>
<proteinExistence type="predicted"/>
<dbReference type="Proteomes" id="UP000490939">
    <property type="component" value="Unassembled WGS sequence"/>
</dbReference>
<feature type="region of interest" description="Disordered" evidence="1">
    <location>
        <begin position="17"/>
        <end position="108"/>
    </location>
</feature>
<name>A0A8H3URK6_VENIN</name>
<feature type="compositionally biased region" description="Pro residues" evidence="1">
    <location>
        <begin position="544"/>
        <end position="556"/>
    </location>
</feature>
<dbReference type="GO" id="GO:0072344">
    <property type="term" value="P:rescue of stalled ribosome"/>
    <property type="evidence" value="ECO:0007669"/>
    <property type="project" value="TreeGrafter"/>
</dbReference>
<evidence type="ECO:0000313" key="3">
    <source>
        <dbReference type="EMBL" id="KAE9974505.1"/>
    </source>
</evidence>
<feature type="compositionally biased region" description="Low complexity" evidence="1">
    <location>
        <begin position="71"/>
        <end position="81"/>
    </location>
</feature>
<dbReference type="InterPro" id="IPR006994">
    <property type="entry name" value="TCF25/Rqc1"/>
</dbReference>